<evidence type="ECO:0000256" key="1">
    <source>
        <dbReference type="SAM" id="MobiDB-lite"/>
    </source>
</evidence>
<comment type="caution">
    <text evidence="2">The sequence shown here is derived from an EMBL/GenBank/DDBJ whole genome shotgun (WGS) entry which is preliminary data.</text>
</comment>
<keyword evidence="3" id="KW-1185">Reference proteome</keyword>
<accession>A0ABV1X9K0</accession>
<name>A0ABV1X9K0_9ACTN</name>
<evidence type="ECO:0000313" key="3">
    <source>
        <dbReference type="Proteomes" id="UP001474181"/>
    </source>
</evidence>
<gene>
    <name evidence="2" type="ORF">ABT404_40690</name>
</gene>
<feature type="region of interest" description="Disordered" evidence="1">
    <location>
        <begin position="26"/>
        <end position="50"/>
    </location>
</feature>
<protein>
    <submittedName>
        <fullName evidence="2">Uncharacterized protein</fullName>
    </submittedName>
</protein>
<reference evidence="2 3" key="1">
    <citation type="submission" date="2024-06" db="EMBL/GenBank/DDBJ databases">
        <title>The Natural Products Discovery Center: Release of the First 8490 Sequenced Strains for Exploring Actinobacteria Biosynthetic Diversity.</title>
        <authorList>
            <person name="Kalkreuter E."/>
            <person name="Kautsar S.A."/>
            <person name="Yang D."/>
            <person name="Bader C.D."/>
            <person name="Teijaro C.N."/>
            <person name="Fluegel L."/>
            <person name="Davis C.M."/>
            <person name="Simpson J.R."/>
            <person name="Lauterbach L."/>
            <person name="Steele A.D."/>
            <person name="Gui C."/>
            <person name="Meng S."/>
            <person name="Li G."/>
            <person name="Viehrig K."/>
            <person name="Ye F."/>
            <person name="Su P."/>
            <person name="Kiefer A.F."/>
            <person name="Nichols A."/>
            <person name="Cepeda A.J."/>
            <person name="Yan W."/>
            <person name="Fan B."/>
            <person name="Jiang Y."/>
            <person name="Adhikari A."/>
            <person name="Zheng C.-J."/>
            <person name="Schuster L."/>
            <person name="Cowan T.M."/>
            <person name="Smanski M.J."/>
            <person name="Chevrette M.G."/>
            <person name="De Carvalho L.P.S."/>
            <person name="Shen B."/>
        </authorList>
    </citation>
    <scope>NUCLEOTIDE SEQUENCE [LARGE SCALE GENOMIC DNA]</scope>
    <source>
        <strain evidence="2 3">NPDC000234</strain>
    </source>
</reference>
<dbReference type="Proteomes" id="UP001474181">
    <property type="component" value="Unassembled WGS sequence"/>
</dbReference>
<sequence length="50" mass="5086">MTFTGAKANGSNLDGFSPTEIVMTKSSSSTVRAQPGTISGGSFADTWKAS</sequence>
<evidence type="ECO:0000313" key="2">
    <source>
        <dbReference type="EMBL" id="MER7185709.1"/>
    </source>
</evidence>
<dbReference type="RefSeq" id="WP_350788825.1">
    <property type="nucleotide sequence ID" value="NZ_JBEPEK010000476.1"/>
</dbReference>
<organism evidence="2 3">
    <name type="scientific">Streptomyces hyaluromycini</name>
    <dbReference type="NCBI Taxonomy" id="1377993"/>
    <lineage>
        <taxon>Bacteria</taxon>
        <taxon>Bacillati</taxon>
        <taxon>Actinomycetota</taxon>
        <taxon>Actinomycetes</taxon>
        <taxon>Kitasatosporales</taxon>
        <taxon>Streptomycetaceae</taxon>
        <taxon>Streptomyces</taxon>
    </lineage>
</organism>
<proteinExistence type="predicted"/>
<dbReference type="EMBL" id="JBEPEK010000476">
    <property type="protein sequence ID" value="MER7185709.1"/>
    <property type="molecule type" value="Genomic_DNA"/>
</dbReference>